<reference evidence="5 6" key="1">
    <citation type="submission" date="2016-08" db="EMBL/GenBank/DDBJ databases">
        <authorList>
            <person name="Seilhamer J.J."/>
        </authorList>
    </citation>
    <scope>NUCLEOTIDE SEQUENCE [LARGE SCALE GENOMIC DNA]</scope>
    <source>
        <strain evidence="5 6">P1-7</strain>
    </source>
</reference>
<dbReference type="RefSeq" id="WP_092574343.1">
    <property type="nucleotide sequence ID" value="NZ_FMAF01000007.1"/>
</dbReference>
<name>A0A1C3W0E5_9HYPH</name>
<dbReference type="NCBIfam" id="TIGR02772">
    <property type="entry name" value="Ku_bact"/>
    <property type="match status" value="1"/>
</dbReference>
<dbReference type="HAMAP" id="MF_01875">
    <property type="entry name" value="Prokaryotic_Ku"/>
    <property type="match status" value="1"/>
</dbReference>
<dbReference type="PIRSF" id="PIRSF006493">
    <property type="entry name" value="Prok_Ku"/>
    <property type="match status" value="1"/>
</dbReference>
<dbReference type="AlphaFoldDB" id="A0A1C3W0E5"/>
<dbReference type="PANTHER" id="PTHR41251">
    <property type="entry name" value="NON-HOMOLOGOUS END JOINING PROTEIN KU"/>
    <property type="match status" value="1"/>
</dbReference>
<dbReference type="SUPFAM" id="SSF100939">
    <property type="entry name" value="SPOC domain-like"/>
    <property type="match status" value="1"/>
</dbReference>
<evidence type="ECO:0000256" key="3">
    <source>
        <dbReference type="SAM" id="MobiDB-lite"/>
    </source>
</evidence>
<sequence>MAPRAQWKGFLKFGEVSCPVALYTATSTSDRISFHTLNRTTGNRVKREFIDSETGKPVPREDQIKGYEINKDDYITLEPEEITAAVPESDKVLRVKAFLACSDIDDVYFDRSYYLAPATRASEEAFALIREGMRKRQVVAIAQAVVLFRRMRTMLIRAHGKGLIATTLNFDYEVRAAEEAFEDVPEMKIKGEMLDLAEHIINTKHGTFVPGEFDDRYEAALIELVKAKVEGKAIAKRKPPKIAKVTDLMEALRQSAGMDGDKAGPKQAADKTGSARRRTTKSRTCTSSPPRRKAG</sequence>
<gene>
    <name evidence="2" type="primary">ku</name>
    <name evidence="5" type="ORF">GA0061101_107228</name>
</gene>
<dbReference type="EMBL" id="FMAF01000007">
    <property type="protein sequence ID" value="SCB33418.1"/>
    <property type="molecule type" value="Genomic_DNA"/>
</dbReference>
<dbReference type="InterPro" id="IPR006164">
    <property type="entry name" value="DNA_bd_Ku70/Ku80"/>
</dbReference>
<keyword evidence="2" id="KW-0227">DNA damage</keyword>
<keyword evidence="2" id="KW-0233">DNA recombination</keyword>
<dbReference type="Pfam" id="PF02735">
    <property type="entry name" value="Ku"/>
    <property type="match status" value="1"/>
</dbReference>
<organism evidence="5 6">
    <name type="scientific">Rhizobium lusitanum</name>
    <dbReference type="NCBI Taxonomy" id="293958"/>
    <lineage>
        <taxon>Bacteria</taxon>
        <taxon>Pseudomonadati</taxon>
        <taxon>Pseudomonadota</taxon>
        <taxon>Alphaproteobacteria</taxon>
        <taxon>Hyphomicrobiales</taxon>
        <taxon>Rhizobiaceae</taxon>
        <taxon>Rhizobium/Agrobacterium group</taxon>
        <taxon>Rhizobium</taxon>
    </lineage>
</organism>
<dbReference type="SMART" id="SM00559">
    <property type="entry name" value="Ku78"/>
    <property type="match status" value="1"/>
</dbReference>
<accession>A0A1C3W0E5</accession>
<dbReference type="GO" id="GO:0003690">
    <property type="term" value="F:double-stranded DNA binding"/>
    <property type="evidence" value="ECO:0007669"/>
    <property type="project" value="UniProtKB-UniRule"/>
</dbReference>
<evidence type="ECO:0000313" key="6">
    <source>
        <dbReference type="Proteomes" id="UP000199205"/>
    </source>
</evidence>
<protein>
    <recommendedName>
        <fullName evidence="2">Non-homologous end joining protein Ku</fullName>
    </recommendedName>
</protein>
<keyword evidence="1 2" id="KW-0238">DNA-binding</keyword>
<dbReference type="InterPro" id="IPR009187">
    <property type="entry name" value="Prok_Ku"/>
</dbReference>
<keyword evidence="2" id="KW-0234">DNA repair</keyword>
<feature type="region of interest" description="Disordered" evidence="3">
    <location>
        <begin position="254"/>
        <end position="295"/>
    </location>
</feature>
<comment type="function">
    <text evidence="2">With LigD forms a non-homologous end joining (NHEJ) DNA repair enzyme, which repairs dsDNA breaks with reduced fidelity. Binds linear dsDNA with 5'- and 3'- overhangs but not closed circular dsDNA nor ssDNA. Recruits and stimulates the ligase activity of LigD.</text>
</comment>
<dbReference type="OrthoDB" id="9780854at2"/>
<comment type="similarity">
    <text evidence="2">Belongs to the prokaryotic Ku family.</text>
</comment>
<evidence type="ECO:0000259" key="4">
    <source>
        <dbReference type="SMART" id="SM00559"/>
    </source>
</evidence>
<dbReference type="InterPro" id="IPR016194">
    <property type="entry name" value="SPOC-like_C_dom_sf"/>
</dbReference>
<comment type="subunit">
    <text evidence="2">Homodimer. Interacts with LigD.</text>
</comment>
<dbReference type="GO" id="GO:0006310">
    <property type="term" value="P:DNA recombination"/>
    <property type="evidence" value="ECO:0007669"/>
    <property type="project" value="UniProtKB-KW"/>
</dbReference>
<evidence type="ECO:0000313" key="5">
    <source>
        <dbReference type="EMBL" id="SCB33418.1"/>
    </source>
</evidence>
<proteinExistence type="inferred from homology"/>
<dbReference type="GO" id="GO:0006303">
    <property type="term" value="P:double-strand break repair via nonhomologous end joining"/>
    <property type="evidence" value="ECO:0007669"/>
    <property type="project" value="UniProtKB-UniRule"/>
</dbReference>
<dbReference type="CDD" id="cd00789">
    <property type="entry name" value="KU_like"/>
    <property type="match status" value="1"/>
</dbReference>
<dbReference type="Gene3D" id="2.40.290.10">
    <property type="match status" value="1"/>
</dbReference>
<dbReference type="PANTHER" id="PTHR41251:SF1">
    <property type="entry name" value="NON-HOMOLOGOUS END JOINING PROTEIN KU"/>
    <property type="match status" value="1"/>
</dbReference>
<evidence type="ECO:0000256" key="1">
    <source>
        <dbReference type="ARBA" id="ARBA00023125"/>
    </source>
</evidence>
<dbReference type="Proteomes" id="UP000199205">
    <property type="component" value="Unassembled WGS sequence"/>
</dbReference>
<evidence type="ECO:0000256" key="2">
    <source>
        <dbReference type="HAMAP-Rule" id="MF_01875"/>
    </source>
</evidence>
<feature type="domain" description="Ku" evidence="4">
    <location>
        <begin position="55"/>
        <end position="186"/>
    </location>
</feature>